<feature type="domain" description="F-box" evidence="1">
    <location>
        <begin position="4"/>
        <end position="59"/>
    </location>
</feature>
<evidence type="ECO:0000259" key="1">
    <source>
        <dbReference type="PROSITE" id="PS50181"/>
    </source>
</evidence>
<gene>
    <name evidence="2" type="ORF">XAT740_LOCUS44759</name>
</gene>
<dbReference type="EMBL" id="CAJNOR010005723">
    <property type="protein sequence ID" value="CAF1573950.1"/>
    <property type="molecule type" value="Genomic_DNA"/>
</dbReference>
<dbReference type="Gene3D" id="3.80.10.10">
    <property type="entry name" value="Ribonuclease Inhibitor"/>
    <property type="match status" value="2"/>
</dbReference>
<proteinExistence type="predicted"/>
<dbReference type="PROSITE" id="PS50181">
    <property type="entry name" value="FBOX"/>
    <property type="match status" value="1"/>
</dbReference>
<sequence>MNRCSAFEILPDEILLNIYEYLHHIDIVYSFFNLNTRLNRIINEFCDNFNLNTATYKQFKYILSNIGSNIRSMVINGNWLSFLANEIHSVKFDSNLSLIFPNLHTLTLEYFTGEQLCTYLEKLQTPKLVKLNIKCLLEQRQDEILEQILSRNQQLKFIRFDQDSIFLSLRITNTTLFYGNIQELIVNLIDHEMLADLFTLLPNLCRLHINTGQSPFVSTENLANISPLAHLNDFKLCSIGMSWGFEEITDILCKMPSLQKLTLLLSTTDHRLVNKKNLSVILPSSTIQINFFILYYFSESSGDLDASLDTWPLRQISSTRFTIRSDRYALAHTVPFNINSMILPSIIAENILPVWKYMGSVKNLIVDRTLPSNNILMIVQHLHGIQALTIEATASQSIQSVVLHLPHLKWLKITGPCELFPILKAAPNLNDLSIDFDGFNRLINNDLLETRIVRLEIHRLRGNEKIDFDLIIKKFTNLRHLVLSTTNSTDTIDSLITQALERCREEGLIYLCIKGSLSQYGSRTIRGRFADHSYLAQNDSFRIDHREKRVHLWL</sequence>
<organism evidence="2 3">
    <name type="scientific">Adineta ricciae</name>
    <name type="common">Rotifer</name>
    <dbReference type="NCBI Taxonomy" id="249248"/>
    <lineage>
        <taxon>Eukaryota</taxon>
        <taxon>Metazoa</taxon>
        <taxon>Spiralia</taxon>
        <taxon>Gnathifera</taxon>
        <taxon>Rotifera</taxon>
        <taxon>Eurotatoria</taxon>
        <taxon>Bdelloidea</taxon>
        <taxon>Adinetida</taxon>
        <taxon>Adinetidae</taxon>
        <taxon>Adineta</taxon>
    </lineage>
</organism>
<comment type="caution">
    <text evidence="2">The sequence shown here is derived from an EMBL/GenBank/DDBJ whole genome shotgun (WGS) entry which is preliminary data.</text>
</comment>
<keyword evidence="3" id="KW-1185">Reference proteome</keyword>
<dbReference type="SUPFAM" id="SSF52047">
    <property type="entry name" value="RNI-like"/>
    <property type="match status" value="1"/>
</dbReference>
<accession>A0A815YRG4</accession>
<dbReference type="Proteomes" id="UP000663828">
    <property type="component" value="Unassembled WGS sequence"/>
</dbReference>
<evidence type="ECO:0000313" key="2">
    <source>
        <dbReference type="EMBL" id="CAF1573950.1"/>
    </source>
</evidence>
<dbReference type="AlphaFoldDB" id="A0A815YRG4"/>
<reference evidence="2" key="1">
    <citation type="submission" date="2021-02" db="EMBL/GenBank/DDBJ databases">
        <authorList>
            <person name="Nowell W R."/>
        </authorList>
    </citation>
    <scope>NUCLEOTIDE SEQUENCE</scope>
</reference>
<dbReference type="InterPro" id="IPR001810">
    <property type="entry name" value="F-box_dom"/>
</dbReference>
<name>A0A815YRG4_ADIRI</name>
<dbReference type="InterPro" id="IPR032675">
    <property type="entry name" value="LRR_dom_sf"/>
</dbReference>
<protein>
    <recommendedName>
        <fullName evidence="1">F-box domain-containing protein</fullName>
    </recommendedName>
</protein>
<evidence type="ECO:0000313" key="3">
    <source>
        <dbReference type="Proteomes" id="UP000663828"/>
    </source>
</evidence>